<evidence type="ECO:0000313" key="2">
    <source>
        <dbReference type="EMBL" id="EXJ79298.1"/>
    </source>
</evidence>
<name>W9XGD2_9EURO</name>
<comment type="caution">
    <text evidence="2">The sequence shown here is derived from an EMBL/GenBank/DDBJ whole genome shotgun (WGS) entry which is preliminary data.</text>
</comment>
<dbReference type="AlphaFoldDB" id="W9XGD2"/>
<gene>
    <name evidence="2" type="ORF">A1O3_08800</name>
</gene>
<evidence type="ECO:0000313" key="3">
    <source>
        <dbReference type="Proteomes" id="UP000019478"/>
    </source>
</evidence>
<accession>W9XGD2</accession>
<keyword evidence="3" id="KW-1185">Reference proteome</keyword>
<protein>
    <submittedName>
        <fullName evidence="2">Uncharacterized protein</fullName>
    </submittedName>
</protein>
<sequence length="157" mass="16684">MPVVLTLFHAIQGAASVYAGLLSAMAIYNLQQREEQAEHAAQYSNTAASQLHKTRTTQTSGAVAAISSVISSVTLAVISSSDGRSPVPFLLSAVNAVGLGLAYRHLQNFWRGKAKVPFLSDYNDGIRASNQLQQALGALAVSWAISSVVHLWRTTSS</sequence>
<reference evidence="2" key="1">
    <citation type="submission" date="2013-03" db="EMBL/GenBank/DDBJ databases">
        <title>The Genome Sequence of Capronia epimyces CBS 606.96.</title>
        <authorList>
            <consortium name="The Broad Institute Genomics Platform"/>
            <person name="Cuomo C."/>
            <person name="de Hoog S."/>
            <person name="Gorbushina A."/>
            <person name="Walker B."/>
            <person name="Young S.K."/>
            <person name="Zeng Q."/>
            <person name="Gargeya S."/>
            <person name="Fitzgerald M."/>
            <person name="Haas B."/>
            <person name="Abouelleil A."/>
            <person name="Allen A.W."/>
            <person name="Alvarado L."/>
            <person name="Arachchi H.M."/>
            <person name="Berlin A.M."/>
            <person name="Chapman S.B."/>
            <person name="Gainer-Dewar J."/>
            <person name="Goldberg J."/>
            <person name="Griggs A."/>
            <person name="Gujja S."/>
            <person name="Hansen M."/>
            <person name="Howarth C."/>
            <person name="Imamovic A."/>
            <person name="Ireland A."/>
            <person name="Larimer J."/>
            <person name="McCowan C."/>
            <person name="Murphy C."/>
            <person name="Pearson M."/>
            <person name="Poon T.W."/>
            <person name="Priest M."/>
            <person name="Roberts A."/>
            <person name="Saif S."/>
            <person name="Shea T."/>
            <person name="Sisk P."/>
            <person name="Sykes S."/>
            <person name="Wortman J."/>
            <person name="Nusbaum C."/>
            <person name="Birren B."/>
        </authorList>
    </citation>
    <scope>NUCLEOTIDE SEQUENCE [LARGE SCALE GENOMIC DNA]</scope>
    <source>
        <strain evidence="2">CBS 606.96</strain>
    </source>
</reference>
<dbReference type="OrthoDB" id="5405107at2759"/>
<feature type="transmembrane region" description="Helical" evidence="1">
    <location>
        <begin position="61"/>
        <end position="81"/>
    </location>
</feature>
<dbReference type="Proteomes" id="UP000019478">
    <property type="component" value="Unassembled WGS sequence"/>
</dbReference>
<feature type="transmembrane region" description="Helical" evidence="1">
    <location>
        <begin position="6"/>
        <end position="28"/>
    </location>
</feature>
<feature type="transmembrane region" description="Helical" evidence="1">
    <location>
        <begin position="87"/>
        <end position="106"/>
    </location>
</feature>
<dbReference type="eggNOG" id="ENOG502SRHJ">
    <property type="taxonomic scope" value="Eukaryota"/>
</dbReference>
<keyword evidence="1" id="KW-0472">Membrane</keyword>
<keyword evidence="1" id="KW-0812">Transmembrane</keyword>
<dbReference type="RefSeq" id="XP_007737086.1">
    <property type="nucleotide sequence ID" value="XM_007738896.1"/>
</dbReference>
<dbReference type="HOGENOM" id="CLU_120129_0_0_1"/>
<dbReference type="GeneID" id="19172886"/>
<proteinExistence type="predicted"/>
<keyword evidence="1" id="KW-1133">Transmembrane helix</keyword>
<organism evidence="2 3">
    <name type="scientific">Capronia epimyces CBS 606.96</name>
    <dbReference type="NCBI Taxonomy" id="1182542"/>
    <lineage>
        <taxon>Eukaryota</taxon>
        <taxon>Fungi</taxon>
        <taxon>Dikarya</taxon>
        <taxon>Ascomycota</taxon>
        <taxon>Pezizomycotina</taxon>
        <taxon>Eurotiomycetes</taxon>
        <taxon>Chaetothyriomycetidae</taxon>
        <taxon>Chaetothyriales</taxon>
        <taxon>Herpotrichiellaceae</taxon>
        <taxon>Capronia</taxon>
    </lineage>
</organism>
<dbReference type="EMBL" id="AMGY01000008">
    <property type="protein sequence ID" value="EXJ79298.1"/>
    <property type="molecule type" value="Genomic_DNA"/>
</dbReference>
<evidence type="ECO:0000256" key="1">
    <source>
        <dbReference type="SAM" id="Phobius"/>
    </source>
</evidence>